<protein>
    <submittedName>
        <fullName evidence="2">Uncharacterized protein</fullName>
    </submittedName>
</protein>
<evidence type="ECO:0000313" key="2">
    <source>
        <dbReference type="EMBL" id="OOR03199.1"/>
    </source>
</evidence>
<comment type="caution">
    <text evidence="2">The sequence shown here is derived from an EMBL/GenBank/DDBJ whole genome shotgun (WGS) entry which is preliminary data.</text>
</comment>
<dbReference type="EMBL" id="MUAI01000054">
    <property type="protein sequence ID" value="OOR03199.1"/>
    <property type="molecule type" value="Genomic_DNA"/>
</dbReference>
<organism evidence="2 3">
    <name type="scientific">Bacillus mycoides</name>
    <dbReference type="NCBI Taxonomy" id="1405"/>
    <lineage>
        <taxon>Bacteria</taxon>
        <taxon>Bacillati</taxon>
        <taxon>Bacillota</taxon>
        <taxon>Bacilli</taxon>
        <taxon>Bacillales</taxon>
        <taxon>Bacillaceae</taxon>
        <taxon>Bacillus</taxon>
        <taxon>Bacillus cereus group</taxon>
    </lineage>
</organism>
<dbReference type="Proteomes" id="UP000190696">
    <property type="component" value="Unassembled WGS sequence"/>
</dbReference>
<sequence>MNWTVLRDSKTMWGFAIAILFAILSIVLAVKESEYWVVLVVLATILTFLSVNRANKVYKSRS</sequence>
<gene>
    <name evidence="2" type="ORF">BW900_28275</name>
</gene>
<feature type="transmembrane region" description="Helical" evidence="1">
    <location>
        <begin position="12"/>
        <end position="29"/>
    </location>
</feature>
<evidence type="ECO:0000256" key="1">
    <source>
        <dbReference type="SAM" id="Phobius"/>
    </source>
</evidence>
<evidence type="ECO:0000313" key="3">
    <source>
        <dbReference type="Proteomes" id="UP000190696"/>
    </source>
</evidence>
<keyword evidence="1" id="KW-0812">Transmembrane</keyword>
<name>A0A1S9T0L2_BACMY</name>
<keyword evidence="1" id="KW-1133">Transmembrane helix</keyword>
<dbReference type="AlphaFoldDB" id="A0A1S9T0L2"/>
<keyword evidence="1" id="KW-0472">Membrane</keyword>
<accession>A0A1S9T0L2</accession>
<feature type="transmembrane region" description="Helical" evidence="1">
    <location>
        <begin position="35"/>
        <end position="52"/>
    </location>
</feature>
<dbReference type="RefSeq" id="WP_078177238.1">
    <property type="nucleotide sequence ID" value="NZ_MUAI01000054.1"/>
</dbReference>
<proteinExistence type="predicted"/>
<reference evidence="2 3" key="1">
    <citation type="submission" date="2017-01" db="EMBL/GenBank/DDBJ databases">
        <title>Bacillus cereus isolates.</title>
        <authorList>
            <person name="Beno S.M."/>
        </authorList>
    </citation>
    <scope>NUCLEOTIDE SEQUENCE [LARGE SCALE GENOMIC DNA]</scope>
    <source>
        <strain evidence="2 3">FSL W7-1108</strain>
    </source>
</reference>